<evidence type="ECO:0000256" key="4">
    <source>
        <dbReference type="ARBA" id="ARBA00022833"/>
    </source>
</evidence>
<dbReference type="GO" id="GO:0009791">
    <property type="term" value="P:post-embryonic development"/>
    <property type="evidence" value="ECO:0007669"/>
    <property type="project" value="UniProtKB-ARBA"/>
</dbReference>
<name>A0AA47M0K3_MERPO</name>
<dbReference type="InterPro" id="IPR052035">
    <property type="entry name" value="ZnF_BED_domain_contain"/>
</dbReference>
<evidence type="ECO:0000256" key="8">
    <source>
        <dbReference type="ARBA" id="ARBA00023242"/>
    </source>
</evidence>
<keyword evidence="5" id="KW-0805">Transcription regulation</keyword>
<dbReference type="PANTHER" id="PTHR46481">
    <property type="entry name" value="ZINC FINGER BED DOMAIN-CONTAINING PROTEIN 4"/>
    <property type="match status" value="1"/>
</dbReference>
<dbReference type="PANTHER" id="PTHR46481:SF10">
    <property type="entry name" value="ZINC FINGER BED DOMAIN-CONTAINING PROTEIN 39"/>
    <property type="match status" value="1"/>
</dbReference>
<dbReference type="InterPro" id="IPR003656">
    <property type="entry name" value="Znf_BED"/>
</dbReference>
<dbReference type="AlphaFoldDB" id="A0AA47M0K3"/>
<dbReference type="PROSITE" id="PS50808">
    <property type="entry name" value="ZF_BED"/>
    <property type="match status" value="1"/>
</dbReference>
<keyword evidence="13" id="KW-1185">Reference proteome</keyword>
<dbReference type="GO" id="GO:0046983">
    <property type="term" value="F:protein dimerization activity"/>
    <property type="evidence" value="ECO:0007669"/>
    <property type="project" value="InterPro"/>
</dbReference>
<comment type="subcellular location">
    <subcellularLocation>
        <location evidence="1">Nucleus</location>
    </subcellularLocation>
</comment>
<proteinExistence type="predicted"/>
<gene>
    <name evidence="12" type="primary">ZBED4_42</name>
    <name evidence="12" type="ORF">N1851_033922</name>
</gene>
<dbReference type="GO" id="GO:0008270">
    <property type="term" value="F:zinc ion binding"/>
    <property type="evidence" value="ECO:0007669"/>
    <property type="project" value="UniProtKB-KW"/>
</dbReference>
<keyword evidence="3 9" id="KW-0863">Zinc-finger</keyword>
<evidence type="ECO:0000256" key="6">
    <source>
        <dbReference type="ARBA" id="ARBA00023125"/>
    </source>
</evidence>
<dbReference type="Pfam" id="PF05699">
    <property type="entry name" value="Dimer_Tnp_hAT"/>
    <property type="match status" value="1"/>
</dbReference>
<protein>
    <submittedName>
        <fullName evidence="12">Zinc finger BED domain-containing protein 4</fullName>
    </submittedName>
</protein>
<evidence type="ECO:0000256" key="5">
    <source>
        <dbReference type="ARBA" id="ARBA00023015"/>
    </source>
</evidence>
<dbReference type="GO" id="GO:0003677">
    <property type="term" value="F:DNA binding"/>
    <property type="evidence" value="ECO:0007669"/>
    <property type="project" value="UniProtKB-KW"/>
</dbReference>
<keyword evidence="8" id="KW-0539">Nucleus</keyword>
<dbReference type="EMBL" id="JAOPHQ010006547">
    <property type="protein sequence ID" value="KAK0131379.1"/>
    <property type="molecule type" value="Genomic_DNA"/>
</dbReference>
<evidence type="ECO:0000256" key="2">
    <source>
        <dbReference type="ARBA" id="ARBA00022723"/>
    </source>
</evidence>
<evidence type="ECO:0000256" key="1">
    <source>
        <dbReference type="ARBA" id="ARBA00004123"/>
    </source>
</evidence>
<feature type="region of interest" description="Disordered" evidence="10">
    <location>
        <begin position="418"/>
        <end position="449"/>
    </location>
</feature>
<dbReference type="InterPro" id="IPR008906">
    <property type="entry name" value="HATC_C_dom"/>
</dbReference>
<dbReference type="SMART" id="SM00614">
    <property type="entry name" value="ZnF_BED"/>
    <property type="match status" value="1"/>
</dbReference>
<dbReference type="Pfam" id="PF02892">
    <property type="entry name" value="zf-BED"/>
    <property type="match status" value="1"/>
</dbReference>
<evidence type="ECO:0000313" key="13">
    <source>
        <dbReference type="Proteomes" id="UP001174136"/>
    </source>
</evidence>
<keyword evidence="2" id="KW-0479">Metal-binding</keyword>
<sequence length="560" mass="63634">MSAVWTFFNVSEKDPRIAICKNCNAEISRGGASTKSFSTSGLIYHLKSKHPDCHSQYEKNAAQKRKINPSTPTPKTSVADVFEKARRFPSDGAKAKGITQKVMEFIALDQWFSTDSEHIEPRYAMPSRRHFSDVCLPELFNVVASQVHELMASDITAISFTTDIWSSDYAQSNGTVDFKLQKILLHSQEFRGSHTAAAISDAFANMFDTWHIDPSKVHAIVSDNARNMTKAIEESQLKGIWCMAHTLHLAVNEGVLSQRSVKDVLAIGRRIVGHFKHSQLAYSCLQSMQDQFGTPIKWFQQDVSTRWNSTYYMLESLFAQKRVLAAYSADHELPRHSLHTSGTKHLLSKEVETDHGVKTMKSTLLESVSTRFTEIYSDPLHFIGTVLDPPYKDHYLDVGLKQRAREMIQATMDAENPLGDRRSAQRRRRAEHRKRTCLSAPDEGHAPSFSDMFNEILQESAPNNRQRTSSTAQQLDGYLSEVPIPRSDNPLAYWRNNKGRFPDLAKMARRYFSALCTSTDSERLFSAAAHILDEKRNRLHCDKAEKLLFIKKNLPLYLKK</sequence>
<dbReference type="Proteomes" id="UP001174136">
    <property type="component" value="Unassembled WGS sequence"/>
</dbReference>
<feature type="domain" description="BED-type" evidence="11">
    <location>
        <begin position="1"/>
        <end position="57"/>
    </location>
</feature>
<dbReference type="InterPro" id="IPR012337">
    <property type="entry name" value="RNaseH-like_sf"/>
</dbReference>
<keyword evidence="4" id="KW-0862">Zinc</keyword>
<dbReference type="SUPFAM" id="SSF53098">
    <property type="entry name" value="Ribonuclease H-like"/>
    <property type="match status" value="1"/>
</dbReference>
<dbReference type="SUPFAM" id="SSF57667">
    <property type="entry name" value="beta-beta-alpha zinc fingers"/>
    <property type="match status" value="1"/>
</dbReference>
<evidence type="ECO:0000256" key="9">
    <source>
        <dbReference type="PROSITE-ProRule" id="PRU00027"/>
    </source>
</evidence>
<reference evidence="12" key="1">
    <citation type="journal article" date="2023" name="Front. Mar. Sci.">
        <title>A new Merluccius polli reference genome to investigate the effects of global change in West African waters.</title>
        <authorList>
            <person name="Mateo J.L."/>
            <person name="Blanco-Fernandez C."/>
            <person name="Garcia-Vazquez E."/>
            <person name="Machado-Schiaffino G."/>
        </authorList>
    </citation>
    <scope>NUCLEOTIDE SEQUENCE</scope>
    <source>
        <strain evidence="12">C29</strain>
        <tissue evidence="12">Fin</tissue>
    </source>
</reference>
<evidence type="ECO:0000256" key="3">
    <source>
        <dbReference type="ARBA" id="ARBA00022771"/>
    </source>
</evidence>
<evidence type="ECO:0000313" key="12">
    <source>
        <dbReference type="EMBL" id="KAK0131379.1"/>
    </source>
</evidence>
<keyword evidence="6" id="KW-0238">DNA-binding</keyword>
<dbReference type="GO" id="GO:0005634">
    <property type="term" value="C:nucleus"/>
    <property type="evidence" value="ECO:0007669"/>
    <property type="project" value="UniProtKB-SubCell"/>
</dbReference>
<organism evidence="12 13">
    <name type="scientific">Merluccius polli</name>
    <name type="common">Benguela hake</name>
    <name type="synonym">Merluccius cadenati</name>
    <dbReference type="NCBI Taxonomy" id="89951"/>
    <lineage>
        <taxon>Eukaryota</taxon>
        <taxon>Metazoa</taxon>
        <taxon>Chordata</taxon>
        <taxon>Craniata</taxon>
        <taxon>Vertebrata</taxon>
        <taxon>Euteleostomi</taxon>
        <taxon>Actinopterygii</taxon>
        <taxon>Neopterygii</taxon>
        <taxon>Teleostei</taxon>
        <taxon>Neoteleostei</taxon>
        <taxon>Acanthomorphata</taxon>
        <taxon>Zeiogadaria</taxon>
        <taxon>Gadariae</taxon>
        <taxon>Gadiformes</taxon>
        <taxon>Gadoidei</taxon>
        <taxon>Merlucciidae</taxon>
        <taxon>Merluccius</taxon>
    </lineage>
</organism>
<accession>A0AA47M0K3</accession>
<feature type="compositionally biased region" description="Basic residues" evidence="10">
    <location>
        <begin position="424"/>
        <end position="436"/>
    </location>
</feature>
<evidence type="ECO:0000256" key="10">
    <source>
        <dbReference type="SAM" id="MobiDB-lite"/>
    </source>
</evidence>
<comment type="caution">
    <text evidence="12">The sequence shown here is derived from an EMBL/GenBank/DDBJ whole genome shotgun (WGS) entry which is preliminary data.</text>
</comment>
<evidence type="ECO:0000259" key="11">
    <source>
        <dbReference type="PROSITE" id="PS50808"/>
    </source>
</evidence>
<dbReference type="InterPro" id="IPR036236">
    <property type="entry name" value="Znf_C2H2_sf"/>
</dbReference>
<evidence type="ECO:0000256" key="7">
    <source>
        <dbReference type="ARBA" id="ARBA00023163"/>
    </source>
</evidence>
<keyword evidence="7" id="KW-0804">Transcription</keyword>